<dbReference type="EC" id="2.6.1.-" evidence="4"/>
<dbReference type="Pfam" id="PF00155">
    <property type="entry name" value="Aminotran_1_2"/>
    <property type="match status" value="1"/>
</dbReference>
<evidence type="ECO:0000313" key="7">
    <source>
        <dbReference type="Proteomes" id="UP001589797"/>
    </source>
</evidence>
<keyword evidence="2 4" id="KW-0032">Aminotransferase</keyword>
<dbReference type="InterPro" id="IPR004839">
    <property type="entry name" value="Aminotransferase_I/II_large"/>
</dbReference>
<accession>A0ABV6FVR2</accession>
<keyword evidence="7" id="KW-1185">Reference proteome</keyword>
<dbReference type="InterPro" id="IPR015424">
    <property type="entry name" value="PyrdxlP-dep_Trfase"/>
</dbReference>
<comment type="cofactor">
    <cofactor evidence="1 4">
        <name>pyridoxal 5'-phosphate</name>
        <dbReference type="ChEBI" id="CHEBI:597326"/>
    </cofactor>
</comment>
<sequence length="385" mass="43518">MKGFSNRIASIEEYYFSTKLKEVKALQSAGKPVINMGIGSPDLPPHPSVIEALNQTASFQDSHGYQNYQGIPALRTAFADFYQKQYGVNINGLEEILPLMGSKEGILHISMAFLNEGDQVLVPDPGYPTYTSVSNMLGVNPVYYNLKEENQWLPDFGELERLDLSKVKLMWVNYPHMPTGTRAVSEVMEKLVKFAKDHDIVLVNDNPYSLILEEKPFSIFQIPEAKEVVLELNSLSKISNMAGWRVGAVLGNRDFIQAITKVKSNVDSGMFLGIQKGAIAALGLDKDWYRDLNQIYLRRRLLIWELADQLGLKYTRNTAGMFVWAKLPEGQDCHRFVDDLLYHKHLFVTPGDIFGQNGEGWIRFSLCVPEAKIKEAIIRLTDYST</sequence>
<protein>
    <recommendedName>
        <fullName evidence="4">Aminotransferase</fullName>
        <ecNumber evidence="4">2.6.1.-</ecNumber>
    </recommendedName>
</protein>
<evidence type="ECO:0000256" key="4">
    <source>
        <dbReference type="RuleBase" id="RU000481"/>
    </source>
</evidence>
<evidence type="ECO:0000256" key="3">
    <source>
        <dbReference type="ARBA" id="ARBA00022679"/>
    </source>
</evidence>
<comment type="similarity">
    <text evidence="4">Belongs to the class-I pyridoxal-phosphate-dependent aminotransferase family.</text>
</comment>
<evidence type="ECO:0000256" key="2">
    <source>
        <dbReference type="ARBA" id="ARBA00022576"/>
    </source>
</evidence>
<keyword evidence="3 4" id="KW-0808">Transferase</keyword>
<evidence type="ECO:0000256" key="1">
    <source>
        <dbReference type="ARBA" id="ARBA00001933"/>
    </source>
</evidence>
<evidence type="ECO:0000259" key="5">
    <source>
        <dbReference type="Pfam" id="PF00155"/>
    </source>
</evidence>
<gene>
    <name evidence="6" type="ORF">ACFFIP_14815</name>
</gene>
<dbReference type="GO" id="GO:0008483">
    <property type="term" value="F:transaminase activity"/>
    <property type="evidence" value="ECO:0007669"/>
    <property type="project" value="UniProtKB-KW"/>
</dbReference>
<dbReference type="PANTHER" id="PTHR42832:SF3">
    <property type="entry name" value="L-GLUTAMINE--4-(METHYLSULFANYL)-2-OXOBUTANOATE AMINOTRANSFERASE"/>
    <property type="match status" value="1"/>
</dbReference>
<dbReference type="PANTHER" id="PTHR42832">
    <property type="entry name" value="AMINO ACID AMINOTRANSFERASE"/>
    <property type="match status" value="1"/>
</dbReference>
<dbReference type="InterPro" id="IPR015422">
    <property type="entry name" value="PyrdxlP-dep_Trfase_small"/>
</dbReference>
<dbReference type="InterPro" id="IPR004838">
    <property type="entry name" value="NHTrfase_class1_PyrdxlP-BS"/>
</dbReference>
<dbReference type="CDD" id="cd00609">
    <property type="entry name" value="AAT_like"/>
    <property type="match status" value="1"/>
</dbReference>
<name>A0ABV6FVR2_9BACT</name>
<reference evidence="6 7" key="1">
    <citation type="submission" date="2024-09" db="EMBL/GenBank/DDBJ databases">
        <authorList>
            <person name="Sun Q."/>
            <person name="Mori K."/>
        </authorList>
    </citation>
    <scope>NUCLEOTIDE SEQUENCE [LARGE SCALE GENOMIC DNA]</scope>
    <source>
        <strain evidence="6 7">CCM 7650</strain>
    </source>
</reference>
<dbReference type="Gene3D" id="3.40.640.10">
    <property type="entry name" value="Type I PLP-dependent aspartate aminotransferase-like (Major domain)"/>
    <property type="match status" value="1"/>
</dbReference>
<proteinExistence type="inferred from homology"/>
<dbReference type="InterPro" id="IPR015421">
    <property type="entry name" value="PyrdxlP-dep_Trfase_major"/>
</dbReference>
<dbReference type="InterPro" id="IPR050881">
    <property type="entry name" value="LL-DAP_aminotransferase"/>
</dbReference>
<dbReference type="Proteomes" id="UP001589797">
    <property type="component" value="Unassembled WGS sequence"/>
</dbReference>
<evidence type="ECO:0000313" key="6">
    <source>
        <dbReference type="EMBL" id="MFC0263962.1"/>
    </source>
</evidence>
<dbReference type="RefSeq" id="WP_382388468.1">
    <property type="nucleotide sequence ID" value="NZ_JBHLWI010000040.1"/>
</dbReference>
<dbReference type="SUPFAM" id="SSF53383">
    <property type="entry name" value="PLP-dependent transferases"/>
    <property type="match status" value="1"/>
</dbReference>
<comment type="caution">
    <text evidence="6">The sequence shown here is derived from an EMBL/GenBank/DDBJ whole genome shotgun (WGS) entry which is preliminary data.</text>
</comment>
<dbReference type="Gene3D" id="3.90.1150.10">
    <property type="entry name" value="Aspartate Aminotransferase, domain 1"/>
    <property type="match status" value="1"/>
</dbReference>
<dbReference type="EMBL" id="JBHLWI010000040">
    <property type="protein sequence ID" value="MFC0263962.1"/>
    <property type="molecule type" value="Genomic_DNA"/>
</dbReference>
<dbReference type="PROSITE" id="PS00105">
    <property type="entry name" value="AA_TRANSFER_CLASS_1"/>
    <property type="match status" value="1"/>
</dbReference>
<feature type="domain" description="Aminotransferase class I/classII large" evidence="5">
    <location>
        <begin position="32"/>
        <end position="379"/>
    </location>
</feature>
<organism evidence="6 7">
    <name type="scientific">Fontibacter flavus</name>
    <dbReference type="NCBI Taxonomy" id="654838"/>
    <lineage>
        <taxon>Bacteria</taxon>
        <taxon>Pseudomonadati</taxon>
        <taxon>Bacteroidota</taxon>
        <taxon>Cytophagia</taxon>
        <taxon>Cytophagales</taxon>
        <taxon>Cyclobacteriaceae</taxon>
        <taxon>Fontibacter</taxon>
    </lineage>
</organism>